<keyword evidence="3 7" id="KW-0812">Transmembrane</keyword>
<comment type="subcellular location">
    <subcellularLocation>
        <location evidence="1">Membrane</location>
        <topology evidence="1">Multi-pass membrane protein</topology>
    </subcellularLocation>
</comment>
<feature type="transmembrane region" description="Helical" evidence="7">
    <location>
        <begin position="124"/>
        <end position="148"/>
    </location>
</feature>
<comment type="caution">
    <text evidence="9">The sequence shown here is derived from an EMBL/GenBank/DDBJ whole genome shotgun (WGS) entry which is preliminary data.</text>
</comment>
<dbReference type="RefSeq" id="WP_021993630.1">
    <property type="nucleotide sequence ID" value="NZ_JAUEIE010000011.1"/>
</dbReference>
<accession>A0AAW7JFS9</accession>
<reference evidence="9" key="1">
    <citation type="submission" date="2023-06" db="EMBL/GenBank/DDBJ databases">
        <authorList>
            <person name="Zeman M."/>
            <person name="Kubasova T."/>
            <person name="Jahodarova E."/>
            <person name="Nykrynova M."/>
            <person name="Rychlik I."/>
        </authorList>
    </citation>
    <scope>NUCLEOTIDE SEQUENCE</scope>
    <source>
        <strain evidence="9">ET15</strain>
        <strain evidence="8">ET37</strain>
    </source>
</reference>
<dbReference type="EMBL" id="JAUEIF010000002">
    <property type="protein sequence ID" value="MDN0024753.1"/>
    <property type="molecule type" value="Genomic_DNA"/>
</dbReference>
<feature type="transmembrane region" description="Helical" evidence="7">
    <location>
        <begin position="6"/>
        <end position="25"/>
    </location>
</feature>
<evidence type="ECO:0000256" key="3">
    <source>
        <dbReference type="ARBA" id="ARBA00022692"/>
    </source>
</evidence>
<evidence type="ECO:0000256" key="4">
    <source>
        <dbReference type="ARBA" id="ARBA00022989"/>
    </source>
</evidence>
<dbReference type="Proteomes" id="UP001167831">
    <property type="component" value="Unassembled WGS sequence"/>
</dbReference>
<comment type="similarity">
    <text evidence="2">Belongs to the UPF0014 family.</text>
</comment>
<proteinExistence type="inferred from homology"/>
<dbReference type="PANTHER" id="PTHR30028:SF0">
    <property type="entry name" value="PROTEIN ALUMINUM SENSITIVE 3"/>
    <property type="match status" value="1"/>
</dbReference>
<gene>
    <name evidence="8" type="ORF">QVN81_10205</name>
    <name evidence="9" type="ORF">QVN84_04340</name>
</gene>
<evidence type="ECO:0000256" key="1">
    <source>
        <dbReference type="ARBA" id="ARBA00004141"/>
    </source>
</evidence>
<evidence type="ECO:0000256" key="2">
    <source>
        <dbReference type="ARBA" id="ARBA00005268"/>
    </source>
</evidence>
<keyword evidence="10" id="KW-1185">Reference proteome</keyword>
<keyword evidence="4 7" id="KW-1133">Transmembrane helix</keyword>
<evidence type="ECO:0000313" key="11">
    <source>
        <dbReference type="Proteomes" id="UP001168478"/>
    </source>
</evidence>
<dbReference type="GO" id="GO:0005886">
    <property type="term" value="C:plasma membrane"/>
    <property type="evidence" value="ECO:0007669"/>
    <property type="project" value="TreeGrafter"/>
</dbReference>
<evidence type="ECO:0000256" key="6">
    <source>
        <dbReference type="SAM" id="MobiDB-lite"/>
    </source>
</evidence>
<keyword evidence="5 7" id="KW-0472">Membrane</keyword>
<feature type="compositionally biased region" description="Basic and acidic residues" evidence="6">
    <location>
        <begin position="260"/>
        <end position="276"/>
    </location>
</feature>
<evidence type="ECO:0000313" key="9">
    <source>
        <dbReference type="EMBL" id="MDN0024753.1"/>
    </source>
</evidence>
<evidence type="ECO:0000256" key="5">
    <source>
        <dbReference type="ARBA" id="ARBA00023136"/>
    </source>
</evidence>
<sequence>MNITLIGFLLGMLLLALPLAVMHRYGLRISTGRALSAIVRMVVYVGIVGGAMYTLQKHGGVGMSLLFVLVLIVLSSVTAILRSRLSLRVMFVPVTAAVAVSVVVTGVWLLLAAFGTGALVSPRFFLPVAGILSGVTITVCADSLSAYYDGLRHHNQLYFYLLGNGATHAEALDAFVRRALEKAVVPGLSQMATMVVGTSPVIMWTVVMCGSGALEAAAFQLLVMAAVFCASVLSVLLAVTLTRRYMFDEYSRLKPLRGNGRKEVPATREDTARDADVPEEEG</sequence>
<feature type="transmembrane region" description="Helical" evidence="7">
    <location>
        <begin position="187"/>
        <end position="207"/>
    </location>
</feature>
<dbReference type="AlphaFoldDB" id="A0AAW7JFS9"/>
<dbReference type="PANTHER" id="PTHR30028">
    <property type="entry name" value="UPF0014 INNER MEMBRANE PROTEIN YBBM-RELATED"/>
    <property type="match status" value="1"/>
</dbReference>
<dbReference type="InterPro" id="IPR005226">
    <property type="entry name" value="UPF0014_fam"/>
</dbReference>
<name>A0AAW7JFS9_9BACT</name>
<dbReference type="Proteomes" id="UP001168478">
    <property type="component" value="Unassembled WGS sequence"/>
</dbReference>
<reference evidence="9" key="2">
    <citation type="submission" date="2023-08" db="EMBL/GenBank/DDBJ databases">
        <title>Identification and characterization of horizontal gene transfer across gut microbiota members of farm animals based on homology search.</title>
        <authorList>
            <person name="Schwarzerova J."/>
            <person name="Nykrynova M."/>
            <person name="Jureckova K."/>
            <person name="Cejkova D."/>
            <person name="Rychlik I."/>
        </authorList>
    </citation>
    <scope>NUCLEOTIDE SEQUENCE</scope>
    <source>
        <strain evidence="9">ET15</strain>
        <strain evidence="8">ET37</strain>
    </source>
</reference>
<feature type="transmembrane region" description="Helical" evidence="7">
    <location>
        <begin position="219"/>
        <end position="242"/>
    </location>
</feature>
<dbReference type="EMBL" id="JAUEIE010000011">
    <property type="protein sequence ID" value="MDN0023390.1"/>
    <property type="molecule type" value="Genomic_DNA"/>
</dbReference>
<feature type="transmembrane region" description="Helical" evidence="7">
    <location>
        <begin position="89"/>
        <end position="112"/>
    </location>
</feature>
<evidence type="ECO:0000313" key="10">
    <source>
        <dbReference type="Proteomes" id="UP001167831"/>
    </source>
</evidence>
<feature type="transmembrane region" description="Helical" evidence="7">
    <location>
        <begin position="37"/>
        <end position="55"/>
    </location>
</feature>
<protein>
    <submittedName>
        <fullName evidence="9">ABC transporter permease</fullName>
    </submittedName>
</protein>
<feature type="region of interest" description="Disordered" evidence="6">
    <location>
        <begin position="258"/>
        <end position="282"/>
    </location>
</feature>
<evidence type="ECO:0000313" key="8">
    <source>
        <dbReference type="EMBL" id="MDN0023390.1"/>
    </source>
</evidence>
<evidence type="ECO:0000256" key="7">
    <source>
        <dbReference type="SAM" id="Phobius"/>
    </source>
</evidence>
<feature type="transmembrane region" description="Helical" evidence="7">
    <location>
        <begin position="61"/>
        <end position="82"/>
    </location>
</feature>
<organism evidence="9 11">
    <name type="scientific">Leyella lascolaii</name>
    <dbReference type="NCBI Taxonomy" id="1776379"/>
    <lineage>
        <taxon>Bacteria</taxon>
        <taxon>Pseudomonadati</taxon>
        <taxon>Bacteroidota</taxon>
        <taxon>Bacteroidia</taxon>
        <taxon>Bacteroidales</taxon>
        <taxon>Prevotellaceae</taxon>
        <taxon>Leyella</taxon>
    </lineage>
</organism>
<dbReference type="Pfam" id="PF03649">
    <property type="entry name" value="UPF0014"/>
    <property type="match status" value="1"/>
</dbReference>